<evidence type="ECO:0000313" key="3">
    <source>
        <dbReference type="Proteomes" id="UP000652761"/>
    </source>
</evidence>
<dbReference type="AlphaFoldDB" id="A0A843VWU8"/>
<comment type="caution">
    <text evidence="2">The sequence shown here is derived from an EMBL/GenBank/DDBJ whole genome shotgun (WGS) entry which is preliminary data.</text>
</comment>
<feature type="compositionally biased region" description="Basic and acidic residues" evidence="1">
    <location>
        <begin position="47"/>
        <end position="70"/>
    </location>
</feature>
<feature type="compositionally biased region" description="Basic residues" evidence="1">
    <location>
        <begin position="106"/>
        <end position="116"/>
    </location>
</feature>
<sequence>MTPAEPVESNTMRKQPSARTRRDKKLTEHQSNHVRPESHDTSTNIPDLHEVRKEQPGVTTRDTEQPRETDVSPPTRLPRTSTRSRAHKQNHPGPRTRHEARELHTRRCHCHYRRHQGTGYRKQQSGVYTRHPERTRSTEATKHGQRGQTDNAHEN</sequence>
<feature type="compositionally biased region" description="Basic and acidic residues" evidence="1">
    <location>
        <begin position="25"/>
        <end position="40"/>
    </location>
</feature>
<feature type="region of interest" description="Disordered" evidence="1">
    <location>
        <begin position="1"/>
        <end position="155"/>
    </location>
</feature>
<feature type="compositionally biased region" description="Polar residues" evidence="1">
    <location>
        <begin position="146"/>
        <end position="155"/>
    </location>
</feature>
<keyword evidence="3" id="KW-1185">Reference proteome</keyword>
<feature type="compositionally biased region" description="Low complexity" evidence="1">
    <location>
        <begin position="72"/>
        <end position="81"/>
    </location>
</feature>
<reference evidence="2" key="1">
    <citation type="submission" date="2017-07" db="EMBL/GenBank/DDBJ databases">
        <title>Taro Niue Genome Assembly and Annotation.</title>
        <authorList>
            <person name="Atibalentja N."/>
            <person name="Keating K."/>
            <person name="Fields C.J."/>
        </authorList>
    </citation>
    <scope>NUCLEOTIDE SEQUENCE</scope>
    <source>
        <strain evidence="2">Niue_2</strain>
        <tissue evidence="2">Leaf</tissue>
    </source>
</reference>
<proteinExistence type="predicted"/>
<feature type="compositionally biased region" description="Basic and acidic residues" evidence="1">
    <location>
        <begin position="96"/>
        <end position="105"/>
    </location>
</feature>
<evidence type="ECO:0000313" key="2">
    <source>
        <dbReference type="EMBL" id="MQL99526.1"/>
    </source>
</evidence>
<organism evidence="2 3">
    <name type="scientific">Colocasia esculenta</name>
    <name type="common">Wild taro</name>
    <name type="synonym">Arum esculentum</name>
    <dbReference type="NCBI Taxonomy" id="4460"/>
    <lineage>
        <taxon>Eukaryota</taxon>
        <taxon>Viridiplantae</taxon>
        <taxon>Streptophyta</taxon>
        <taxon>Embryophyta</taxon>
        <taxon>Tracheophyta</taxon>
        <taxon>Spermatophyta</taxon>
        <taxon>Magnoliopsida</taxon>
        <taxon>Liliopsida</taxon>
        <taxon>Araceae</taxon>
        <taxon>Aroideae</taxon>
        <taxon>Colocasieae</taxon>
        <taxon>Colocasia</taxon>
    </lineage>
</organism>
<evidence type="ECO:0000256" key="1">
    <source>
        <dbReference type="SAM" id="MobiDB-lite"/>
    </source>
</evidence>
<protein>
    <submittedName>
        <fullName evidence="2">Uncharacterized protein</fullName>
    </submittedName>
</protein>
<dbReference type="Proteomes" id="UP000652761">
    <property type="component" value="Unassembled WGS sequence"/>
</dbReference>
<accession>A0A843VWU8</accession>
<name>A0A843VWU8_COLES</name>
<dbReference type="EMBL" id="NMUH01002365">
    <property type="protein sequence ID" value="MQL99526.1"/>
    <property type="molecule type" value="Genomic_DNA"/>
</dbReference>
<feature type="compositionally biased region" description="Basic and acidic residues" evidence="1">
    <location>
        <begin position="130"/>
        <end position="142"/>
    </location>
</feature>
<gene>
    <name evidence="2" type="ORF">Taro_032255</name>
</gene>
<feature type="compositionally biased region" description="Polar residues" evidence="1">
    <location>
        <begin position="8"/>
        <end position="18"/>
    </location>
</feature>